<dbReference type="InterPro" id="IPR020449">
    <property type="entry name" value="Tscrpt_reg_AraC-type_HTH"/>
</dbReference>
<dbReference type="InterPro" id="IPR009057">
    <property type="entry name" value="Homeodomain-like_sf"/>
</dbReference>
<protein>
    <submittedName>
        <fullName evidence="5">Helix-turn-helix transcriptional regulator</fullName>
    </submittedName>
</protein>
<dbReference type="SUPFAM" id="SSF51215">
    <property type="entry name" value="Regulatory protein AraC"/>
    <property type="match status" value="1"/>
</dbReference>
<dbReference type="PRINTS" id="PR00032">
    <property type="entry name" value="HTHARAC"/>
</dbReference>
<evidence type="ECO:0000313" key="6">
    <source>
        <dbReference type="Proteomes" id="UP000664495"/>
    </source>
</evidence>
<gene>
    <name evidence="5" type="ORF">JZO85_06635</name>
</gene>
<dbReference type="Proteomes" id="UP000664495">
    <property type="component" value="Unassembled WGS sequence"/>
</dbReference>
<evidence type="ECO:0000259" key="4">
    <source>
        <dbReference type="PROSITE" id="PS01124"/>
    </source>
</evidence>
<keyword evidence="6" id="KW-1185">Reference proteome</keyword>
<dbReference type="EMBL" id="JAFLVR010000013">
    <property type="protein sequence ID" value="MBO0451940.1"/>
    <property type="molecule type" value="Genomic_DNA"/>
</dbReference>
<accession>A0ABS3HEQ3</accession>
<dbReference type="Pfam" id="PF02311">
    <property type="entry name" value="AraC_binding"/>
    <property type="match status" value="1"/>
</dbReference>
<dbReference type="InterPro" id="IPR014710">
    <property type="entry name" value="RmlC-like_jellyroll"/>
</dbReference>
<dbReference type="InterPro" id="IPR003313">
    <property type="entry name" value="AraC-bd"/>
</dbReference>
<dbReference type="PANTHER" id="PTHR43280:SF28">
    <property type="entry name" value="HTH-TYPE TRANSCRIPTIONAL ACTIVATOR RHAS"/>
    <property type="match status" value="1"/>
</dbReference>
<dbReference type="Gene3D" id="2.60.120.10">
    <property type="entry name" value="Jelly Rolls"/>
    <property type="match status" value="1"/>
</dbReference>
<evidence type="ECO:0000256" key="2">
    <source>
        <dbReference type="ARBA" id="ARBA00023125"/>
    </source>
</evidence>
<comment type="caution">
    <text evidence="5">The sequence shown here is derived from an EMBL/GenBank/DDBJ whole genome shotgun (WGS) entry which is preliminary data.</text>
</comment>
<dbReference type="RefSeq" id="WP_207107721.1">
    <property type="nucleotide sequence ID" value="NZ_JAFLVR010000013.1"/>
</dbReference>
<evidence type="ECO:0000256" key="3">
    <source>
        <dbReference type="ARBA" id="ARBA00023163"/>
    </source>
</evidence>
<evidence type="ECO:0000256" key="1">
    <source>
        <dbReference type="ARBA" id="ARBA00023015"/>
    </source>
</evidence>
<name>A0ABS3HEQ3_9ENTE</name>
<dbReference type="InterPro" id="IPR018060">
    <property type="entry name" value="HTH_AraC"/>
</dbReference>
<keyword evidence="3" id="KW-0804">Transcription</keyword>
<proteinExistence type="predicted"/>
<reference evidence="5 6" key="1">
    <citation type="submission" date="2021-03" db="EMBL/GenBank/DDBJ databases">
        <title>Enterococcal diversity collection.</title>
        <authorList>
            <person name="Gilmore M.S."/>
            <person name="Schwartzman J."/>
            <person name="Van Tyne D."/>
            <person name="Martin M."/>
            <person name="Earl A.M."/>
            <person name="Manson A.L."/>
            <person name="Straub T."/>
            <person name="Salamzade R."/>
            <person name="Saavedra J."/>
            <person name="Lebreton F."/>
            <person name="Prichula J."/>
            <person name="Schaufler K."/>
            <person name="Gaca A."/>
            <person name="Sgardioli B."/>
            <person name="Wagenaar J."/>
            <person name="Strong T."/>
        </authorList>
    </citation>
    <scope>NUCLEOTIDE SEQUENCE [LARGE SCALE GENOMIC DNA]</scope>
    <source>
        <strain evidence="5 6">MJM16</strain>
    </source>
</reference>
<dbReference type="PROSITE" id="PS01124">
    <property type="entry name" value="HTH_ARAC_FAMILY_2"/>
    <property type="match status" value="1"/>
</dbReference>
<dbReference type="PANTHER" id="PTHR43280">
    <property type="entry name" value="ARAC-FAMILY TRANSCRIPTIONAL REGULATOR"/>
    <property type="match status" value="1"/>
</dbReference>
<evidence type="ECO:0000313" key="5">
    <source>
        <dbReference type="EMBL" id="MBO0451940.1"/>
    </source>
</evidence>
<organism evidence="5 6">
    <name type="scientific">Candidatus Enterococcus murrayae</name>
    <dbReference type="NCBI Taxonomy" id="2815321"/>
    <lineage>
        <taxon>Bacteria</taxon>
        <taxon>Bacillati</taxon>
        <taxon>Bacillota</taxon>
        <taxon>Bacilli</taxon>
        <taxon>Lactobacillales</taxon>
        <taxon>Enterococcaceae</taxon>
        <taxon>Enterococcus</taxon>
    </lineage>
</organism>
<dbReference type="InterPro" id="IPR037923">
    <property type="entry name" value="HTH-like"/>
</dbReference>
<dbReference type="SMART" id="SM00342">
    <property type="entry name" value="HTH_ARAC"/>
    <property type="match status" value="1"/>
</dbReference>
<keyword evidence="1" id="KW-0805">Transcription regulation</keyword>
<dbReference type="Pfam" id="PF12833">
    <property type="entry name" value="HTH_18"/>
    <property type="match status" value="1"/>
</dbReference>
<dbReference type="SUPFAM" id="SSF46689">
    <property type="entry name" value="Homeodomain-like"/>
    <property type="match status" value="1"/>
</dbReference>
<keyword evidence="2" id="KW-0238">DNA-binding</keyword>
<feature type="domain" description="HTH araC/xylS-type" evidence="4">
    <location>
        <begin position="184"/>
        <end position="293"/>
    </location>
</feature>
<sequence length="301" mass="34835">MNENPEWLNKIVTLPEINTNIKLFGGHKQRVEYPWIAERETHFSFEVMIILEGVQHTSFSGRAYDFSAESIVLIPPGTSHENSCASNEGLKYFCAHFDIDDPSIQQTLLMYCPILLRKENEAYGDIARILHTYVELLDNESFSLKEKLIVEKLLIELVIALLDYANYEKIKMESSDNSSLVLAKAIADTIQQNFRKFTKYPTEENRYLLSMNYVAANLNISESTMLKVLKKVYGVSPKKYLDQLRYNESKFLLHQPNLSISEIAEVVGYQNLSHFSRQFKTWCNASPNEYRQLNHKNSKIN</sequence>
<dbReference type="Gene3D" id="1.10.10.60">
    <property type="entry name" value="Homeodomain-like"/>
    <property type="match status" value="1"/>
</dbReference>